<evidence type="ECO:0000256" key="1">
    <source>
        <dbReference type="ARBA" id="ARBA00000085"/>
    </source>
</evidence>
<evidence type="ECO:0000256" key="3">
    <source>
        <dbReference type="ARBA" id="ARBA00022553"/>
    </source>
</evidence>
<dbReference type="RefSeq" id="WP_261760383.1">
    <property type="nucleotide sequence ID" value="NZ_CP104562.2"/>
</dbReference>
<dbReference type="CDD" id="cd00082">
    <property type="entry name" value="HisKA"/>
    <property type="match status" value="1"/>
</dbReference>
<sequence length="407" mass="44726">MTRLEHIRRRNEWENDVVEAAMMMARERAPDSDSTMNSKPTTPPMNILVVDDKPQNLLAMQALLADTQPELQVLTAESGHEALELLLTHDVMLALLDVQMPGMDGFTLAELMRGAERTRHVPIIFLTAGAKENQRSFKGYEAGAVDFIYKPVDAHVLRSKVAVFADLHRQRMLLAERIAEQERLARVNALMLSALSHDIRGPLSVMMLNAELLIRQTEQPAMQKAGARMKAAASLLGRQVDHLGSLAQRPCDLLQVKVKRGDLATLAAQRLDIEANQAVLWSPPEFERLGDTVGDFDPGLMAQALDQLLMQAATHAGDAAIRIQVDGNAHRSLLLRVSFDTVLSAEASTHLFGGHEPVSGMASPHVGPGLHDPERVARAHGGSLIGGSRQRQGTMFELLLPRHQAER</sequence>
<organism evidence="6 7">
    <name type="scientific">Roseateles amylovorans</name>
    <dbReference type="NCBI Taxonomy" id="2978473"/>
    <lineage>
        <taxon>Bacteria</taxon>
        <taxon>Pseudomonadati</taxon>
        <taxon>Pseudomonadota</taxon>
        <taxon>Betaproteobacteria</taxon>
        <taxon>Burkholderiales</taxon>
        <taxon>Sphaerotilaceae</taxon>
        <taxon>Roseateles</taxon>
    </lineage>
</organism>
<dbReference type="Gene3D" id="1.10.287.130">
    <property type="match status" value="1"/>
</dbReference>
<evidence type="ECO:0000256" key="2">
    <source>
        <dbReference type="ARBA" id="ARBA00012438"/>
    </source>
</evidence>
<dbReference type="PROSITE" id="PS50110">
    <property type="entry name" value="RESPONSE_REGULATORY"/>
    <property type="match status" value="1"/>
</dbReference>
<evidence type="ECO:0000256" key="4">
    <source>
        <dbReference type="PROSITE-ProRule" id="PRU00169"/>
    </source>
</evidence>
<dbReference type="Gene3D" id="3.30.565.10">
    <property type="entry name" value="Histidine kinase-like ATPase, C-terminal domain"/>
    <property type="match status" value="1"/>
</dbReference>
<feature type="domain" description="Response regulatory" evidence="5">
    <location>
        <begin position="46"/>
        <end position="165"/>
    </location>
</feature>
<evidence type="ECO:0000313" key="7">
    <source>
        <dbReference type="Proteomes" id="UP001064933"/>
    </source>
</evidence>
<dbReference type="InterPro" id="IPR036097">
    <property type="entry name" value="HisK_dim/P_sf"/>
</dbReference>
<name>A0ABY6B5A5_9BURK</name>
<dbReference type="SMART" id="SM00388">
    <property type="entry name" value="HisKA"/>
    <property type="match status" value="1"/>
</dbReference>
<keyword evidence="7" id="KW-1185">Reference proteome</keyword>
<dbReference type="Pfam" id="PF00512">
    <property type="entry name" value="HisKA"/>
    <property type="match status" value="1"/>
</dbReference>
<protein>
    <recommendedName>
        <fullName evidence="2">histidine kinase</fullName>
        <ecNumber evidence="2">2.7.13.3</ecNumber>
    </recommendedName>
</protein>
<dbReference type="PANTHER" id="PTHR43547:SF2">
    <property type="entry name" value="HYBRID SIGNAL TRANSDUCTION HISTIDINE KINASE C"/>
    <property type="match status" value="1"/>
</dbReference>
<dbReference type="GO" id="GO:0016301">
    <property type="term" value="F:kinase activity"/>
    <property type="evidence" value="ECO:0007669"/>
    <property type="project" value="UniProtKB-KW"/>
</dbReference>
<dbReference type="InterPro" id="IPR011006">
    <property type="entry name" value="CheY-like_superfamily"/>
</dbReference>
<dbReference type="PANTHER" id="PTHR43547">
    <property type="entry name" value="TWO-COMPONENT HISTIDINE KINASE"/>
    <property type="match status" value="1"/>
</dbReference>
<comment type="catalytic activity">
    <reaction evidence="1">
        <text>ATP + protein L-histidine = ADP + protein N-phospho-L-histidine.</text>
        <dbReference type="EC" id="2.7.13.3"/>
    </reaction>
</comment>
<feature type="modified residue" description="4-aspartylphosphate" evidence="4">
    <location>
        <position position="97"/>
    </location>
</feature>
<dbReference type="Gene3D" id="3.40.50.2300">
    <property type="match status" value="1"/>
</dbReference>
<dbReference type="InterPro" id="IPR036890">
    <property type="entry name" value="HATPase_C_sf"/>
</dbReference>
<dbReference type="Pfam" id="PF00072">
    <property type="entry name" value="Response_reg"/>
    <property type="match status" value="1"/>
</dbReference>
<keyword evidence="6" id="KW-0418">Kinase</keyword>
<evidence type="ECO:0000313" key="6">
    <source>
        <dbReference type="EMBL" id="UXH80566.1"/>
    </source>
</evidence>
<dbReference type="InterPro" id="IPR001789">
    <property type="entry name" value="Sig_transdc_resp-reg_receiver"/>
</dbReference>
<evidence type="ECO:0000259" key="5">
    <source>
        <dbReference type="PROSITE" id="PS50110"/>
    </source>
</evidence>
<dbReference type="InterPro" id="IPR003661">
    <property type="entry name" value="HisK_dim/P_dom"/>
</dbReference>
<proteinExistence type="predicted"/>
<keyword evidence="6" id="KW-0808">Transferase</keyword>
<dbReference type="SUPFAM" id="SSF55874">
    <property type="entry name" value="ATPase domain of HSP90 chaperone/DNA topoisomerase II/histidine kinase"/>
    <property type="match status" value="1"/>
</dbReference>
<keyword evidence="3 4" id="KW-0597">Phosphoprotein</keyword>
<dbReference type="Proteomes" id="UP001064933">
    <property type="component" value="Chromosome"/>
</dbReference>
<reference evidence="6" key="1">
    <citation type="submission" date="2022-10" db="EMBL/GenBank/DDBJ databases">
        <title>Characterization and whole genome sequencing of a new Roseateles species, isolated from fresh water.</title>
        <authorList>
            <person name="Guliayeva D.Y."/>
            <person name="Akhremchuk A.E."/>
            <person name="Sikolenko M.A."/>
            <person name="Valentovich L.N."/>
            <person name="Sidarenka A.V."/>
        </authorList>
    </citation>
    <scope>NUCLEOTIDE SEQUENCE</scope>
    <source>
        <strain evidence="6">BIM B-1768</strain>
    </source>
</reference>
<dbReference type="EC" id="2.7.13.3" evidence="2"/>
<dbReference type="SUPFAM" id="SSF47384">
    <property type="entry name" value="Homodimeric domain of signal transducing histidine kinase"/>
    <property type="match status" value="1"/>
</dbReference>
<gene>
    <name evidence="6" type="ORF">N4261_12115</name>
</gene>
<accession>A0ABY6B5A5</accession>
<dbReference type="SUPFAM" id="SSF52172">
    <property type="entry name" value="CheY-like"/>
    <property type="match status" value="1"/>
</dbReference>
<dbReference type="EMBL" id="CP104562">
    <property type="protein sequence ID" value="UXH80566.1"/>
    <property type="molecule type" value="Genomic_DNA"/>
</dbReference>
<dbReference type="SMART" id="SM00448">
    <property type="entry name" value="REC"/>
    <property type="match status" value="1"/>
</dbReference>